<dbReference type="PROSITE" id="PS50945">
    <property type="entry name" value="I_LWEQ"/>
    <property type="match status" value="1"/>
</dbReference>
<dbReference type="Proteomes" id="UP000288216">
    <property type="component" value="Unassembled WGS sequence"/>
</dbReference>
<comment type="caution">
    <text evidence="4">The sequence shown here is derived from an EMBL/GenBank/DDBJ whole genome shotgun (WGS) entry which is preliminary data.</text>
</comment>
<evidence type="ECO:0000259" key="3">
    <source>
        <dbReference type="PROSITE" id="PS50945"/>
    </source>
</evidence>
<dbReference type="GO" id="GO:0005925">
    <property type="term" value="C:focal adhesion"/>
    <property type="evidence" value="ECO:0007669"/>
    <property type="project" value="TreeGrafter"/>
</dbReference>
<dbReference type="SUPFAM" id="SSF109885">
    <property type="entry name" value="I/LWEQ domain"/>
    <property type="match status" value="1"/>
</dbReference>
<dbReference type="GO" id="GO:0005178">
    <property type="term" value="F:integrin binding"/>
    <property type="evidence" value="ECO:0007669"/>
    <property type="project" value="TreeGrafter"/>
</dbReference>
<feature type="non-terminal residue" evidence="4">
    <location>
        <position position="1"/>
    </location>
</feature>
<dbReference type="PANTHER" id="PTHR19981">
    <property type="entry name" value="TALIN"/>
    <property type="match status" value="1"/>
</dbReference>
<dbReference type="Gene3D" id="1.20.1410.10">
    <property type="entry name" value="I/LWEQ domain"/>
    <property type="match status" value="1"/>
</dbReference>
<organism evidence="4 5">
    <name type="scientific">Scyliorhinus torazame</name>
    <name type="common">Cloudy catshark</name>
    <name type="synonym">Catulus torazame</name>
    <dbReference type="NCBI Taxonomy" id="75743"/>
    <lineage>
        <taxon>Eukaryota</taxon>
        <taxon>Metazoa</taxon>
        <taxon>Chordata</taxon>
        <taxon>Craniata</taxon>
        <taxon>Vertebrata</taxon>
        <taxon>Chondrichthyes</taxon>
        <taxon>Elasmobranchii</taxon>
        <taxon>Galeomorphii</taxon>
        <taxon>Galeoidea</taxon>
        <taxon>Carcharhiniformes</taxon>
        <taxon>Scyliorhinidae</taxon>
        <taxon>Scyliorhinus</taxon>
    </lineage>
</organism>
<dbReference type="GO" id="GO:0005886">
    <property type="term" value="C:plasma membrane"/>
    <property type="evidence" value="ECO:0007669"/>
    <property type="project" value="TreeGrafter"/>
</dbReference>
<dbReference type="GO" id="GO:0030036">
    <property type="term" value="P:actin cytoskeleton organization"/>
    <property type="evidence" value="ECO:0007669"/>
    <property type="project" value="TreeGrafter"/>
</dbReference>
<dbReference type="AlphaFoldDB" id="A0A401QJU1"/>
<dbReference type="InterPro" id="IPR035964">
    <property type="entry name" value="I/LWEQ_dom_sf"/>
</dbReference>
<keyword evidence="5" id="KW-1185">Reference proteome</keyword>
<proteinExistence type="predicted"/>
<protein>
    <recommendedName>
        <fullName evidence="3">I/LWEQ domain-containing protein</fullName>
    </recommendedName>
</protein>
<dbReference type="PANTHER" id="PTHR19981:SF34">
    <property type="entry name" value="TALIN-2"/>
    <property type="match status" value="1"/>
</dbReference>
<keyword evidence="2" id="KW-0963">Cytoplasm</keyword>
<name>A0A401QJU1_SCYTO</name>
<comment type="subcellular location">
    <subcellularLocation>
        <location evidence="1">Cytoplasm</location>
    </subcellularLocation>
</comment>
<gene>
    <name evidence="4" type="ORF">scyTo_0026293</name>
</gene>
<dbReference type="GO" id="GO:0098609">
    <property type="term" value="P:cell-cell adhesion"/>
    <property type="evidence" value="ECO:0007669"/>
    <property type="project" value="TreeGrafter"/>
</dbReference>
<dbReference type="STRING" id="75743.A0A401QJU1"/>
<evidence type="ECO:0000256" key="1">
    <source>
        <dbReference type="ARBA" id="ARBA00004496"/>
    </source>
</evidence>
<sequence>QADETLDFEEQILEAAKSIAAATSALVKSASAAQRELVAQGKVGAILANAVDDGQWSQGLISAVGVPPARFWVGGFKPFVLLRKDRFLTCH</sequence>
<evidence type="ECO:0000256" key="2">
    <source>
        <dbReference type="ARBA" id="ARBA00022490"/>
    </source>
</evidence>
<dbReference type="InterPro" id="IPR002558">
    <property type="entry name" value="ILWEQ_dom"/>
</dbReference>
<accession>A0A401QJU1</accession>
<dbReference type="OrthoDB" id="10262320at2759"/>
<evidence type="ECO:0000313" key="4">
    <source>
        <dbReference type="EMBL" id="GCB85671.1"/>
    </source>
</evidence>
<dbReference type="EMBL" id="BFAA01179247">
    <property type="protein sequence ID" value="GCB85671.1"/>
    <property type="molecule type" value="Genomic_DNA"/>
</dbReference>
<evidence type="ECO:0000313" key="5">
    <source>
        <dbReference type="Proteomes" id="UP000288216"/>
    </source>
</evidence>
<dbReference type="GO" id="GO:0005737">
    <property type="term" value="C:cytoplasm"/>
    <property type="evidence" value="ECO:0007669"/>
    <property type="project" value="UniProtKB-SubCell"/>
</dbReference>
<feature type="domain" description="I/LWEQ" evidence="3">
    <location>
        <begin position="1"/>
        <end position="91"/>
    </location>
</feature>
<reference evidence="4 5" key="1">
    <citation type="journal article" date="2018" name="Nat. Ecol. Evol.">
        <title>Shark genomes provide insights into elasmobranch evolution and the origin of vertebrates.</title>
        <authorList>
            <person name="Hara Y"/>
            <person name="Yamaguchi K"/>
            <person name="Onimaru K"/>
            <person name="Kadota M"/>
            <person name="Koyanagi M"/>
            <person name="Keeley SD"/>
            <person name="Tatsumi K"/>
            <person name="Tanaka K"/>
            <person name="Motone F"/>
            <person name="Kageyama Y"/>
            <person name="Nozu R"/>
            <person name="Adachi N"/>
            <person name="Nishimura O"/>
            <person name="Nakagawa R"/>
            <person name="Tanegashima C"/>
            <person name="Kiyatake I"/>
            <person name="Matsumoto R"/>
            <person name="Murakumo K"/>
            <person name="Nishida K"/>
            <person name="Terakita A"/>
            <person name="Kuratani S"/>
            <person name="Sato K"/>
            <person name="Hyodo S Kuraku.S."/>
        </authorList>
    </citation>
    <scope>NUCLEOTIDE SEQUENCE [LARGE SCALE GENOMIC DNA]</scope>
</reference>
<dbReference type="GO" id="GO:0003779">
    <property type="term" value="F:actin binding"/>
    <property type="evidence" value="ECO:0007669"/>
    <property type="project" value="InterPro"/>
</dbReference>